<dbReference type="PANTHER" id="PTHR43363:SF1">
    <property type="entry name" value="HYPOXANTHINE-GUANINE PHOSPHORIBOSYLTRANSFERASE"/>
    <property type="match status" value="1"/>
</dbReference>
<organism evidence="3 4">
    <name type="scientific">Hanseniaspora uvarum</name>
    <name type="common">Yeast</name>
    <name type="synonym">Kloeckera apiculata</name>
    <dbReference type="NCBI Taxonomy" id="29833"/>
    <lineage>
        <taxon>Eukaryota</taxon>
        <taxon>Fungi</taxon>
        <taxon>Dikarya</taxon>
        <taxon>Ascomycota</taxon>
        <taxon>Saccharomycotina</taxon>
        <taxon>Saccharomycetes</taxon>
        <taxon>Saccharomycodales</taxon>
        <taxon>Saccharomycodaceae</taxon>
        <taxon>Hanseniaspora</taxon>
    </lineage>
</organism>
<gene>
    <name evidence="3" type="ORF">AWRI3580_g1347</name>
</gene>
<proteinExistence type="predicted"/>
<keyword evidence="4" id="KW-1185">Reference proteome</keyword>
<dbReference type="GO" id="GO:0032265">
    <property type="term" value="P:XMP salvage"/>
    <property type="evidence" value="ECO:0007669"/>
    <property type="project" value="TreeGrafter"/>
</dbReference>
<keyword evidence="1 3" id="KW-0328">Glycosyltransferase</keyword>
<evidence type="ECO:0000313" key="3">
    <source>
        <dbReference type="EMBL" id="OEJ90724.1"/>
    </source>
</evidence>
<dbReference type="OrthoDB" id="9973266at2759"/>
<dbReference type="VEuPathDB" id="FungiDB:AWRI3580_g1347"/>
<dbReference type="EMBL" id="LPNN01000003">
    <property type="protein sequence ID" value="OEJ90724.1"/>
    <property type="molecule type" value="Genomic_DNA"/>
</dbReference>
<reference evidence="4" key="1">
    <citation type="journal article" date="2016" name="Genome Announc.">
        <title>Genome sequences of three species of Hanseniaspora isolated from spontaneous wine fermentations.</title>
        <authorList>
            <person name="Sternes P.R."/>
            <person name="Lee D."/>
            <person name="Kutyna D.R."/>
            <person name="Borneman A.R."/>
        </authorList>
    </citation>
    <scope>NUCLEOTIDE SEQUENCE [LARGE SCALE GENOMIC DNA]</scope>
    <source>
        <strain evidence="4">AWRI3580</strain>
    </source>
</reference>
<dbReference type="CDD" id="cd06223">
    <property type="entry name" value="PRTases_typeI"/>
    <property type="match status" value="1"/>
</dbReference>
<evidence type="ECO:0000256" key="1">
    <source>
        <dbReference type="ARBA" id="ARBA00022676"/>
    </source>
</evidence>
<dbReference type="PANTHER" id="PTHR43363">
    <property type="entry name" value="HYPOXANTHINE PHOSPHORIBOSYLTRANSFERASE"/>
    <property type="match status" value="1"/>
</dbReference>
<dbReference type="InterPro" id="IPR029057">
    <property type="entry name" value="PRTase-like"/>
</dbReference>
<dbReference type="Gene3D" id="3.40.50.2020">
    <property type="match status" value="1"/>
</dbReference>
<evidence type="ECO:0000256" key="2">
    <source>
        <dbReference type="ARBA" id="ARBA00022679"/>
    </source>
</evidence>
<dbReference type="GO" id="GO:0032263">
    <property type="term" value="P:GMP salvage"/>
    <property type="evidence" value="ECO:0007669"/>
    <property type="project" value="TreeGrafter"/>
</dbReference>
<dbReference type="SUPFAM" id="SSF53271">
    <property type="entry name" value="PRTase-like"/>
    <property type="match status" value="1"/>
</dbReference>
<dbReference type="GO" id="GO:0005737">
    <property type="term" value="C:cytoplasm"/>
    <property type="evidence" value="ECO:0007669"/>
    <property type="project" value="TreeGrafter"/>
</dbReference>
<dbReference type="AlphaFoldDB" id="A0A1E5RV20"/>
<evidence type="ECO:0000313" key="4">
    <source>
        <dbReference type="Proteomes" id="UP000095358"/>
    </source>
</evidence>
<protein>
    <submittedName>
        <fullName evidence="3">Hypoxanthine-guanine phosphoribosyltransferase</fullName>
    </submittedName>
</protein>
<dbReference type="GO" id="GO:0046100">
    <property type="term" value="P:hypoxanthine metabolic process"/>
    <property type="evidence" value="ECO:0007669"/>
    <property type="project" value="TreeGrafter"/>
</dbReference>
<dbReference type="GO" id="GO:0032264">
    <property type="term" value="P:IMP salvage"/>
    <property type="evidence" value="ECO:0007669"/>
    <property type="project" value="TreeGrafter"/>
</dbReference>
<keyword evidence="2 3" id="KW-0808">Transferase</keyword>
<dbReference type="InterPro" id="IPR000836">
    <property type="entry name" value="PRTase_dom"/>
</dbReference>
<sequence length="223" mass="25726">MSTDKQYISYNHVHLLCLEASKKVKEFNPDYIICIGGGGFIPARMMRSCIKETGKQTTRIFAIILSLYEDINNGDGTSVEDIGTKVNRIQWIDYEQCNLELLGKKVLIIDEVDDSRTTLHYALEELKKDCQEEANKKNINLEEHPELKTDFGIFVLHNKIKEKKADLPAEMLNNPIKYIAARTIPDAWIVYPWENNDVHFHQEQAELQGNDLYDQSKENSTTF</sequence>
<accession>A0A1E5RV20</accession>
<dbReference type="Proteomes" id="UP000095358">
    <property type="component" value="Unassembled WGS sequence"/>
</dbReference>
<name>A0A1E5RV20_HANUV</name>
<comment type="caution">
    <text evidence="3">The sequence shown here is derived from an EMBL/GenBank/DDBJ whole genome shotgun (WGS) entry which is preliminary data.</text>
</comment>
<dbReference type="GO" id="GO:0004422">
    <property type="term" value="F:hypoxanthine phosphoribosyltransferase activity"/>
    <property type="evidence" value="ECO:0007669"/>
    <property type="project" value="TreeGrafter"/>
</dbReference>
<dbReference type="STRING" id="29833.A0A1E5RV20"/>